<dbReference type="EMBL" id="BAABCY010000070">
    <property type="protein sequence ID" value="GAA3575720.1"/>
    <property type="molecule type" value="Genomic_DNA"/>
</dbReference>
<accession>A0ABP6Y1C7</accession>
<sequence length="316" mass="36645">MNKGFVINFGSCNKQNEPQLLWDDIINNDPDLWIWLGDNIYGDTDNMEVLRQKYQQQLSNEDYIKVKSKVKVIGTWDDHDFGVNDGNKNYSFKEDSKQLFFDFFDEPKDSQMRKNGGVYSSYNFNIGGGIFIKVILLDVRYNQDGIKRVNGICQPNFKGDILGEEQWKWLENELKINNASMTIIGSGLQIIPADHKDEKWANFPIARQRIFNLLQKYKTPGVLFLSGDRHMAEISKIKLNDLDYEIYEITSSGMTHSWEALKEDYNRYRIGSIIPYLNYGQLKLVQLGNTIKAILSINGDNGTRYWSETLQYPIVN</sequence>
<keyword evidence="3" id="KW-1185">Reference proteome</keyword>
<protein>
    <recommendedName>
        <fullName evidence="1">PhoD-like phosphatase metallophosphatase domain-containing protein</fullName>
    </recommendedName>
</protein>
<dbReference type="Proteomes" id="UP001500954">
    <property type="component" value="Unassembled WGS sequence"/>
</dbReference>
<dbReference type="Gene3D" id="3.60.21.70">
    <property type="entry name" value="PhoD-like phosphatase"/>
    <property type="match status" value="1"/>
</dbReference>
<dbReference type="PANTHER" id="PTHR33987">
    <property type="entry name" value="CALCINEURIN-LIKE METALLO-PHOSPHOESTERASE SUPERFAMILY PROTEIN"/>
    <property type="match status" value="1"/>
</dbReference>
<dbReference type="InterPro" id="IPR038607">
    <property type="entry name" value="PhoD-like_sf"/>
</dbReference>
<organism evidence="2 3">
    <name type="scientific">Snuella lapsa</name>
    <dbReference type="NCBI Taxonomy" id="870481"/>
    <lineage>
        <taxon>Bacteria</taxon>
        <taxon>Pseudomonadati</taxon>
        <taxon>Bacteroidota</taxon>
        <taxon>Flavobacteriia</taxon>
        <taxon>Flavobacteriales</taxon>
        <taxon>Flavobacteriaceae</taxon>
        <taxon>Snuella</taxon>
    </lineage>
</organism>
<proteinExistence type="predicted"/>
<dbReference type="PANTHER" id="PTHR33987:SF1">
    <property type="entry name" value="CALCINEURIN-LIKE METALLO-PHOSPHOESTERASE SUPERFAMILY PROTEIN"/>
    <property type="match status" value="1"/>
</dbReference>
<feature type="domain" description="PhoD-like phosphatase metallophosphatase" evidence="1">
    <location>
        <begin position="21"/>
        <end position="240"/>
    </location>
</feature>
<dbReference type="SUPFAM" id="SSF56300">
    <property type="entry name" value="Metallo-dependent phosphatases"/>
    <property type="match status" value="1"/>
</dbReference>
<evidence type="ECO:0000313" key="3">
    <source>
        <dbReference type="Proteomes" id="UP001500954"/>
    </source>
</evidence>
<dbReference type="InterPro" id="IPR029052">
    <property type="entry name" value="Metallo-depent_PP-like"/>
</dbReference>
<reference evidence="3" key="1">
    <citation type="journal article" date="2019" name="Int. J. Syst. Evol. Microbiol.">
        <title>The Global Catalogue of Microorganisms (GCM) 10K type strain sequencing project: providing services to taxonomists for standard genome sequencing and annotation.</title>
        <authorList>
            <consortium name="The Broad Institute Genomics Platform"/>
            <consortium name="The Broad Institute Genome Sequencing Center for Infectious Disease"/>
            <person name="Wu L."/>
            <person name="Ma J."/>
        </authorList>
    </citation>
    <scope>NUCLEOTIDE SEQUENCE [LARGE SCALE GENOMIC DNA]</scope>
    <source>
        <strain evidence="3">JCM 17111</strain>
    </source>
</reference>
<dbReference type="InterPro" id="IPR018946">
    <property type="entry name" value="PhoD-like_MPP"/>
</dbReference>
<dbReference type="CDD" id="cd07389">
    <property type="entry name" value="MPP_PhoD"/>
    <property type="match status" value="1"/>
</dbReference>
<comment type="caution">
    <text evidence="2">The sequence shown here is derived from an EMBL/GenBank/DDBJ whole genome shotgun (WGS) entry which is preliminary data.</text>
</comment>
<gene>
    <name evidence="2" type="ORF">GCM10022395_25900</name>
</gene>
<evidence type="ECO:0000313" key="2">
    <source>
        <dbReference type="EMBL" id="GAA3575720.1"/>
    </source>
</evidence>
<dbReference type="Pfam" id="PF09423">
    <property type="entry name" value="PhoD"/>
    <property type="match status" value="1"/>
</dbReference>
<evidence type="ECO:0000259" key="1">
    <source>
        <dbReference type="Pfam" id="PF09423"/>
    </source>
</evidence>
<name>A0ABP6Y1C7_9FLAO</name>